<dbReference type="KEGG" id="csur:N24_2877"/>
<feature type="domain" description="FAD-binding FR-type" evidence="2">
    <location>
        <begin position="174"/>
        <end position="272"/>
    </location>
</feature>
<dbReference type="InterPro" id="IPR050415">
    <property type="entry name" value="MRET"/>
</dbReference>
<comment type="cofactor">
    <cofactor evidence="1">
        <name>FAD</name>
        <dbReference type="ChEBI" id="CHEBI:57692"/>
    </cofactor>
</comment>
<dbReference type="InterPro" id="IPR017927">
    <property type="entry name" value="FAD-bd_FR_type"/>
</dbReference>
<dbReference type="PANTHER" id="PTHR47354">
    <property type="entry name" value="NADH OXIDOREDUCTASE HCR"/>
    <property type="match status" value="1"/>
</dbReference>
<evidence type="ECO:0000256" key="1">
    <source>
        <dbReference type="ARBA" id="ARBA00001974"/>
    </source>
</evidence>
<dbReference type="Gene3D" id="2.40.30.10">
    <property type="entry name" value="Translation factors"/>
    <property type="match status" value="1"/>
</dbReference>
<protein>
    <submittedName>
        <fullName evidence="3">Monooxygenase</fullName>
    </submittedName>
</protein>
<reference evidence="3 4" key="1">
    <citation type="submission" date="2016-02" db="EMBL/GenBank/DDBJ databases">
        <title>Corynebacterium glutamicum N24 whole genome sequencing project.</title>
        <authorList>
            <person name="Matsutani M."/>
            <person name="Nangtapong N."/>
            <person name="Yakushi T."/>
            <person name="Matsushita K."/>
        </authorList>
    </citation>
    <scope>NUCLEOTIDE SEQUENCE [LARGE SCALE GENOMIC DNA]</scope>
    <source>
        <strain evidence="3 4">N24</strain>
    </source>
</reference>
<name>A0A169S4Q8_9CORY</name>
<keyword evidence="3" id="KW-0560">Oxidoreductase</keyword>
<sequence length="417" mass="45635">MGEEGGVEKQKTPDTRSRGCAPFTLIRCTIGSVTPRPVSSVARLVEDNAQDFLRAVQAKLLTLAPQARGHFPTADDATHISIAEMVSALLEGTGEEGKVDDKTLEFFKEAALDARRFGLTPEIHSALGEAVRSELVSLCADLPFENVLFAERAIAATTAVSIEAVREADEAHIPASYQAEIVEVEKRSRRFTVVRMQAETQLPYLPGQYLAATADFLPNTWRYLCPSIPTNEWGQVEFHIQSDADDIAGLLATTRPGDKWQLGPGRGDFGQSKISSGNDLLFIAHGTGLAPLRAYMFELMNQAAPPRLHFFVGADYPGELYELTGMWNFAAASPWLSVVPVSTHDKDAWWVQATEASQPPRGLHLHQTGSMAKIVTEAGAWADRNVLIAGPESWARDVRRAMIRRGTPAQQIEILGF</sequence>
<dbReference type="CDD" id="cd06187">
    <property type="entry name" value="O2ase_reductase_like"/>
    <property type="match status" value="1"/>
</dbReference>
<keyword evidence="3" id="KW-0503">Monooxygenase</keyword>
<organism evidence="3 4">
    <name type="scientific">Corynebacterium suranareeae</name>
    <dbReference type="NCBI Taxonomy" id="2506452"/>
    <lineage>
        <taxon>Bacteria</taxon>
        <taxon>Bacillati</taxon>
        <taxon>Actinomycetota</taxon>
        <taxon>Actinomycetes</taxon>
        <taxon>Mycobacteriales</taxon>
        <taxon>Corynebacteriaceae</taxon>
        <taxon>Corynebacterium</taxon>
    </lineage>
</organism>
<dbReference type="PROSITE" id="PS51384">
    <property type="entry name" value="FAD_FR"/>
    <property type="match status" value="1"/>
</dbReference>
<dbReference type="InterPro" id="IPR039261">
    <property type="entry name" value="FNR_nucleotide-bd"/>
</dbReference>
<dbReference type="PANTHER" id="PTHR47354:SF5">
    <property type="entry name" value="PROTEIN RFBI"/>
    <property type="match status" value="1"/>
</dbReference>
<evidence type="ECO:0000313" key="3">
    <source>
        <dbReference type="EMBL" id="BAU97139.1"/>
    </source>
</evidence>
<dbReference type="Gene3D" id="3.40.50.80">
    <property type="entry name" value="Nucleotide-binding domain of ferredoxin-NADP reductase (FNR) module"/>
    <property type="match status" value="1"/>
</dbReference>
<dbReference type="Proteomes" id="UP000218244">
    <property type="component" value="Chromosome"/>
</dbReference>
<accession>A0A169S4Q8</accession>
<dbReference type="EMBL" id="AP017369">
    <property type="protein sequence ID" value="BAU97139.1"/>
    <property type="molecule type" value="Genomic_DNA"/>
</dbReference>
<dbReference type="SUPFAM" id="SSF63380">
    <property type="entry name" value="Riboflavin synthase domain-like"/>
    <property type="match status" value="1"/>
</dbReference>
<dbReference type="AlphaFoldDB" id="A0A169S4Q8"/>
<dbReference type="InterPro" id="IPR017938">
    <property type="entry name" value="Riboflavin_synthase-like_b-brl"/>
</dbReference>
<dbReference type="SUPFAM" id="SSF52343">
    <property type="entry name" value="Ferredoxin reductase-like, C-terminal NADP-linked domain"/>
    <property type="match status" value="1"/>
</dbReference>
<evidence type="ECO:0000313" key="4">
    <source>
        <dbReference type="Proteomes" id="UP000218244"/>
    </source>
</evidence>
<evidence type="ECO:0000259" key="2">
    <source>
        <dbReference type="PROSITE" id="PS51384"/>
    </source>
</evidence>
<proteinExistence type="predicted"/>
<gene>
    <name evidence="3" type="ORF">N24_2877</name>
</gene>
<dbReference type="GO" id="GO:0004497">
    <property type="term" value="F:monooxygenase activity"/>
    <property type="evidence" value="ECO:0007669"/>
    <property type="project" value="UniProtKB-KW"/>
</dbReference>
<keyword evidence="4" id="KW-1185">Reference proteome</keyword>